<name>A0ABW6IJB8_9CYAN</name>
<dbReference type="SMART" id="SM00388">
    <property type="entry name" value="HisKA"/>
    <property type="match status" value="1"/>
</dbReference>
<dbReference type="CDD" id="cd17534">
    <property type="entry name" value="REC_DC-like"/>
    <property type="match status" value="1"/>
</dbReference>
<comment type="catalytic activity">
    <reaction evidence="1">
        <text>ATP + protein L-histidine = ADP + protein N-phospho-L-histidine.</text>
        <dbReference type="EC" id="2.7.13.3"/>
    </reaction>
</comment>
<keyword evidence="10" id="KW-0067">ATP-binding</keyword>
<dbReference type="Proteomes" id="UP001600165">
    <property type="component" value="Unassembled WGS sequence"/>
</dbReference>
<feature type="modified residue" description="4-aspartylphosphate" evidence="7">
    <location>
        <position position="54"/>
    </location>
</feature>
<dbReference type="PROSITE" id="PS50109">
    <property type="entry name" value="HIS_KIN"/>
    <property type="match status" value="1"/>
</dbReference>
<dbReference type="RefSeq" id="WP_377967892.1">
    <property type="nucleotide sequence ID" value="NZ_JBHZOL010000105.1"/>
</dbReference>
<dbReference type="Gene3D" id="1.10.287.130">
    <property type="match status" value="1"/>
</dbReference>
<dbReference type="InterPro" id="IPR003661">
    <property type="entry name" value="HisK_dim/P_dom"/>
</dbReference>
<dbReference type="PRINTS" id="PR00344">
    <property type="entry name" value="BCTRLSENSOR"/>
</dbReference>
<keyword evidence="10" id="KW-0547">Nucleotide-binding</keyword>
<dbReference type="InterPro" id="IPR003594">
    <property type="entry name" value="HATPase_dom"/>
</dbReference>
<keyword evidence="4" id="KW-0808">Transferase</keyword>
<evidence type="ECO:0000256" key="1">
    <source>
        <dbReference type="ARBA" id="ARBA00000085"/>
    </source>
</evidence>
<dbReference type="InterPro" id="IPR036890">
    <property type="entry name" value="HATPase_C_sf"/>
</dbReference>
<gene>
    <name evidence="10" type="ORF">ACFVKH_18635</name>
</gene>
<dbReference type="Pfam" id="PF00512">
    <property type="entry name" value="HisKA"/>
    <property type="match status" value="1"/>
</dbReference>
<accession>A0ABW6IJB8</accession>
<keyword evidence="5" id="KW-0418">Kinase</keyword>
<dbReference type="SUPFAM" id="SSF55874">
    <property type="entry name" value="ATPase domain of HSP90 chaperone/DNA topoisomerase II/histidine kinase"/>
    <property type="match status" value="1"/>
</dbReference>
<organism evidence="10 11">
    <name type="scientific">Almyronema epifaneia S1</name>
    <dbReference type="NCBI Taxonomy" id="2991925"/>
    <lineage>
        <taxon>Bacteria</taxon>
        <taxon>Bacillati</taxon>
        <taxon>Cyanobacteriota</taxon>
        <taxon>Cyanophyceae</taxon>
        <taxon>Nodosilineales</taxon>
        <taxon>Nodosilineaceae</taxon>
        <taxon>Almyronema</taxon>
        <taxon>Almyronema epifaneia</taxon>
    </lineage>
</organism>
<dbReference type="EC" id="2.7.13.3" evidence="2"/>
<dbReference type="CDD" id="cd16922">
    <property type="entry name" value="HATPase_EvgS-ArcB-TorS-like"/>
    <property type="match status" value="1"/>
</dbReference>
<feature type="domain" description="Response regulatory" evidence="9">
    <location>
        <begin position="4"/>
        <end position="120"/>
    </location>
</feature>
<dbReference type="PROSITE" id="PS50110">
    <property type="entry name" value="RESPONSE_REGULATORY"/>
    <property type="match status" value="1"/>
</dbReference>
<dbReference type="EMBL" id="JBHZOL010000105">
    <property type="protein sequence ID" value="MFE4108304.1"/>
    <property type="molecule type" value="Genomic_DNA"/>
</dbReference>
<evidence type="ECO:0000256" key="5">
    <source>
        <dbReference type="ARBA" id="ARBA00022777"/>
    </source>
</evidence>
<keyword evidence="6" id="KW-0902">Two-component regulatory system</keyword>
<reference evidence="10 11" key="1">
    <citation type="submission" date="2024-10" db="EMBL/GenBank/DDBJ databases">
        <authorList>
            <person name="Ratan Roy A."/>
            <person name="Morales Sandoval P.H."/>
            <person name="De Los Santos Villalobos S."/>
            <person name="Chakraborty S."/>
            <person name="Mukherjee J."/>
        </authorList>
    </citation>
    <scope>NUCLEOTIDE SEQUENCE [LARGE SCALE GENOMIC DNA]</scope>
    <source>
        <strain evidence="10 11">S1</strain>
    </source>
</reference>
<dbReference type="Gene3D" id="3.40.50.2300">
    <property type="match status" value="1"/>
</dbReference>
<dbReference type="SUPFAM" id="SSF47384">
    <property type="entry name" value="Homodimeric domain of signal transducing histidine kinase"/>
    <property type="match status" value="1"/>
</dbReference>
<dbReference type="PANTHER" id="PTHR43711">
    <property type="entry name" value="TWO-COMPONENT HISTIDINE KINASE"/>
    <property type="match status" value="1"/>
</dbReference>
<keyword evidence="3 7" id="KW-0597">Phosphoprotein</keyword>
<evidence type="ECO:0000259" key="9">
    <source>
        <dbReference type="PROSITE" id="PS50110"/>
    </source>
</evidence>
<evidence type="ECO:0000256" key="7">
    <source>
        <dbReference type="PROSITE-ProRule" id="PRU00169"/>
    </source>
</evidence>
<dbReference type="SMART" id="SM00387">
    <property type="entry name" value="HATPase_c"/>
    <property type="match status" value="1"/>
</dbReference>
<dbReference type="Gene3D" id="3.30.565.10">
    <property type="entry name" value="Histidine kinase-like ATPase, C-terminal domain"/>
    <property type="match status" value="1"/>
</dbReference>
<feature type="domain" description="Histidine kinase" evidence="8">
    <location>
        <begin position="160"/>
        <end position="377"/>
    </location>
</feature>
<dbReference type="Pfam" id="PF00072">
    <property type="entry name" value="Response_reg"/>
    <property type="match status" value="1"/>
</dbReference>
<dbReference type="InterPro" id="IPR050736">
    <property type="entry name" value="Sensor_HK_Regulatory"/>
</dbReference>
<dbReference type="InterPro" id="IPR001789">
    <property type="entry name" value="Sig_transdc_resp-reg_receiver"/>
</dbReference>
<dbReference type="PANTHER" id="PTHR43711:SF26">
    <property type="entry name" value="SENSOR HISTIDINE KINASE RCSC"/>
    <property type="match status" value="1"/>
</dbReference>
<dbReference type="Pfam" id="PF02518">
    <property type="entry name" value="HATPase_c"/>
    <property type="match status" value="1"/>
</dbReference>
<proteinExistence type="predicted"/>
<keyword evidence="11" id="KW-1185">Reference proteome</keyword>
<comment type="caution">
    <text evidence="10">The sequence shown here is derived from an EMBL/GenBank/DDBJ whole genome shotgun (WGS) entry which is preliminary data.</text>
</comment>
<evidence type="ECO:0000256" key="4">
    <source>
        <dbReference type="ARBA" id="ARBA00022679"/>
    </source>
</evidence>
<evidence type="ECO:0000313" key="11">
    <source>
        <dbReference type="Proteomes" id="UP001600165"/>
    </source>
</evidence>
<evidence type="ECO:0000256" key="6">
    <source>
        <dbReference type="ARBA" id="ARBA00023012"/>
    </source>
</evidence>
<evidence type="ECO:0000256" key="2">
    <source>
        <dbReference type="ARBA" id="ARBA00012438"/>
    </source>
</evidence>
<evidence type="ECO:0000256" key="3">
    <source>
        <dbReference type="ARBA" id="ARBA00022553"/>
    </source>
</evidence>
<dbReference type="InterPro" id="IPR011006">
    <property type="entry name" value="CheY-like_superfamily"/>
</dbReference>
<dbReference type="GO" id="GO:0005524">
    <property type="term" value="F:ATP binding"/>
    <property type="evidence" value="ECO:0007669"/>
    <property type="project" value="UniProtKB-KW"/>
</dbReference>
<dbReference type="SUPFAM" id="SSF52172">
    <property type="entry name" value="CheY-like"/>
    <property type="match status" value="1"/>
</dbReference>
<dbReference type="InterPro" id="IPR036097">
    <property type="entry name" value="HisK_dim/P_sf"/>
</dbReference>
<dbReference type="SMART" id="SM00448">
    <property type="entry name" value="REC"/>
    <property type="match status" value="1"/>
</dbReference>
<evidence type="ECO:0000259" key="8">
    <source>
        <dbReference type="PROSITE" id="PS50109"/>
    </source>
</evidence>
<evidence type="ECO:0000313" key="10">
    <source>
        <dbReference type="EMBL" id="MFE4108304.1"/>
    </source>
</evidence>
<dbReference type="InterPro" id="IPR004358">
    <property type="entry name" value="Sig_transdc_His_kin-like_C"/>
</dbReference>
<dbReference type="CDD" id="cd00082">
    <property type="entry name" value="HisKA"/>
    <property type="match status" value="1"/>
</dbReference>
<dbReference type="InterPro" id="IPR005467">
    <property type="entry name" value="His_kinase_dom"/>
</dbReference>
<protein>
    <recommendedName>
        <fullName evidence="2">histidine kinase</fullName>
        <ecNumber evidence="2">2.7.13.3</ecNumber>
    </recommendedName>
</protein>
<sequence length="396" mass="44058">MSHRILVVEDEAITREVLIEQLSDLGYVVVGVTAFGSEALSLVAKTQPDIVLMDIKLGENDVDGITAASWIKEQFSVPIVYLTANADADTLDRAKLTEPLGYILKPFSERSLQASIETAIYNHQQIQKSADCNQKAATSMRQLLETEKELSQLKDRVIATISHEYKTPLAVILSSSELLREYRHRFSPEQINNHFDAIRNSVKLLSDLVEELTFFKQTQSKAFVYDPQPLDLADFCQDLLMYYQLASNGRHQLQLKVQPASLKPVLLDKKLLRYILSNLLSNAIKYSPAGGQVTLSCALVEQQIVLSVADQGIGIDPDDLQQLFKPFFRAHNAAAIKGTGMGLSIAKNCVELHGGEIRVESQPHQGSLFSVYLPLVWVIEDATEPSTNADYPELSK</sequence>